<evidence type="ECO:0000256" key="1">
    <source>
        <dbReference type="ARBA" id="ARBA00004123"/>
    </source>
</evidence>
<accession>A0ABP1G973</accession>
<feature type="region of interest" description="Disordered" evidence="6">
    <location>
        <begin position="48"/>
        <end position="75"/>
    </location>
</feature>
<evidence type="ECO:0000256" key="5">
    <source>
        <dbReference type="ARBA" id="ARBA00023242"/>
    </source>
</evidence>
<evidence type="ECO:0000256" key="4">
    <source>
        <dbReference type="ARBA" id="ARBA00023163"/>
    </source>
</evidence>
<evidence type="ECO:0000256" key="2">
    <source>
        <dbReference type="ARBA" id="ARBA00023015"/>
    </source>
</evidence>
<evidence type="ECO:0000313" key="9">
    <source>
        <dbReference type="Proteomes" id="UP001497392"/>
    </source>
</evidence>
<comment type="caution">
    <text evidence="8">The sequence shown here is derived from an EMBL/GenBank/DDBJ whole genome shotgun (WGS) entry which is preliminary data.</text>
</comment>
<dbReference type="PROSITE" id="PS50066">
    <property type="entry name" value="MADS_BOX_2"/>
    <property type="match status" value="1"/>
</dbReference>
<protein>
    <submittedName>
        <fullName evidence="8">G11977 protein</fullName>
    </submittedName>
</protein>
<comment type="subcellular location">
    <subcellularLocation>
        <location evidence="1">Nucleus</location>
    </subcellularLocation>
</comment>
<feature type="region of interest" description="Disordered" evidence="6">
    <location>
        <begin position="296"/>
        <end position="322"/>
    </location>
</feature>
<organism evidence="8 9">
    <name type="scientific">Coccomyxa viridis</name>
    <dbReference type="NCBI Taxonomy" id="1274662"/>
    <lineage>
        <taxon>Eukaryota</taxon>
        <taxon>Viridiplantae</taxon>
        <taxon>Chlorophyta</taxon>
        <taxon>core chlorophytes</taxon>
        <taxon>Trebouxiophyceae</taxon>
        <taxon>Trebouxiophyceae incertae sedis</taxon>
        <taxon>Coccomyxaceae</taxon>
        <taxon>Coccomyxa</taxon>
    </lineage>
</organism>
<keyword evidence="5" id="KW-0539">Nucleus</keyword>
<dbReference type="InterPro" id="IPR036879">
    <property type="entry name" value="TF_MADSbox_sf"/>
</dbReference>
<keyword evidence="3" id="KW-0238">DNA-binding</keyword>
<reference evidence="8 9" key="1">
    <citation type="submission" date="2024-06" db="EMBL/GenBank/DDBJ databases">
        <authorList>
            <person name="Kraege A."/>
            <person name="Thomma B."/>
        </authorList>
    </citation>
    <scope>NUCLEOTIDE SEQUENCE [LARGE SCALE GENOMIC DNA]</scope>
</reference>
<feature type="domain" description="MADS-box" evidence="7">
    <location>
        <begin position="202"/>
        <end position="243"/>
    </location>
</feature>
<feature type="region of interest" description="Disordered" evidence="6">
    <location>
        <begin position="339"/>
        <end position="370"/>
    </location>
</feature>
<feature type="region of interest" description="Disordered" evidence="6">
    <location>
        <begin position="395"/>
        <end position="459"/>
    </location>
</feature>
<dbReference type="EMBL" id="CAXHTA020000019">
    <property type="protein sequence ID" value="CAL5228785.1"/>
    <property type="molecule type" value="Genomic_DNA"/>
</dbReference>
<feature type="compositionally biased region" description="Low complexity" evidence="6">
    <location>
        <begin position="153"/>
        <end position="168"/>
    </location>
</feature>
<evidence type="ECO:0000256" key="3">
    <source>
        <dbReference type="ARBA" id="ARBA00023125"/>
    </source>
</evidence>
<dbReference type="SUPFAM" id="SSF55455">
    <property type="entry name" value="SRF-like"/>
    <property type="match status" value="1"/>
</dbReference>
<dbReference type="Proteomes" id="UP001497392">
    <property type="component" value="Unassembled WGS sequence"/>
</dbReference>
<feature type="compositionally biased region" description="Low complexity" evidence="6">
    <location>
        <begin position="339"/>
        <end position="357"/>
    </location>
</feature>
<evidence type="ECO:0000313" key="8">
    <source>
        <dbReference type="EMBL" id="CAL5228785.1"/>
    </source>
</evidence>
<keyword evidence="4" id="KW-0804">Transcription</keyword>
<evidence type="ECO:0000259" key="7">
    <source>
        <dbReference type="PROSITE" id="PS50066"/>
    </source>
</evidence>
<name>A0ABP1G973_9CHLO</name>
<dbReference type="Gene3D" id="3.40.1810.10">
    <property type="entry name" value="Transcription factor, MADS-box"/>
    <property type="match status" value="1"/>
</dbReference>
<keyword evidence="9" id="KW-1185">Reference proteome</keyword>
<dbReference type="InterPro" id="IPR002100">
    <property type="entry name" value="TF_MADSbox"/>
</dbReference>
<gene>
    <name evidence="8" type="primary">g11977</name>
    <name evidence="8" type="ORF">VP750_LOCUS10691</name>
</gene>
<evidence type="ECO:0000256" key="6">
    <source>
        <dbReference type="SAM" id="MobiDB-lite"/>
    </source>
</evidence>
<sequence length="459" mass="49642">MDKWKKNLEKLLEKRHYFLFRFGAKSGQNAVTPWIDFLCLRCHHSSMSAPPEHSLAPGQGQVDMGPGPGEDQPRKRLRHDEHDVAAQHHAIAHTLPHAYYANPQGFPEGTLEHLLRGEGDPNDAAHQHAVSLQVQVLAQAQAQMAAHAQAQNAAQQQAIGQQQGAPGQDGNQSEPPSGFTYRNRARRKASEKPNGASQIRQSFSKRKRGIAQKAYQLHKITDAKVFLFLANEKGASWAYSTPGFGAPLAPAHLKMLRQMAMPELDEAAKEGEQAMTALMPHPPGAEHDPDDRTLHVPAGEYHNDPDEPGGAVDDGGGEHGAHEQAMWHDATNQQLQQLQEAAAAMAQQQQQHAQQHEYPQSSMAPDMHNAGGMHYIADAASHLAEHPDAQHAQYAMHGAPQEAPHHHPAVHQDAPQAAQQEYAGTALGAPVDVPHDGAPAIGVPSNMGGAPAGNDHKAQ</sequence>
<proteinExistence type="predicted"/>
<keyword evidence="2" id="KW-0805">Transcription regulation</keyword>
<feature type="region of interest" description="Disordered" evidence="6">
    <location>
        <begin position="153"/>
        <end position="205"/>
    </location>
</feature>